<dbReference type="PANTHER" id="PTHR43316:SF3">
    <property type="entry name" value="HALOACID DEHALOGENASE, TYPE II (AFU_ORTHOLOGUE AFUA_2G07750)-RELATED"/>
    <property type="match status" value="1"/>
</dbReference>
<dbReference type="Gene3D" id="3.40.50.1000">
    <property type="entry name" value="HAD superfamily/HAD-like"/>
    <property type="match status" value="1"/>
</dbReference>
<sequence length="223" mass="25123">MLTLAFDVYGTLIDTGGIQTALGDALDDAELGERLSRRWRDKQLEYSFRKALMEHYQPFATCTRQALRFALAEAGRSIEPDMEDTLMDTYRHLPPFDDAKTLLAQLEDLPVRPFAFTNGEAAVATDLLSNADLLSHLEGIVSVEVIRTFKPSPRVYQHFLETTDAEPNRTWLISGNPFDILGAKAAGWRTAWVRRGDVLFDPWDQEPDAILRTLTELPGVLDL</sequence>
<dbReference type="PRINTS" id="PR00413">
    <property type="entry name" value="HADHALOGNASE"/>
</dbReference>
<protein>
    <recommendedName>
        <fullName evidence="3">(S)-2-haloacid dehalogenase</fullName>
        <ecNumber evidence="3">3.8.1.2</ecNumber>
    </recommendedName>
    <alternativeName>
        <fullName evidence="3">2-haloalkanoic acid dehalogenase</fullName>
    </alternativeName>
    <alternativeName>
        <fullName evidence="3">Halocarboxylic acid halidohydrolase</fullName>
    </alternativeName>
    <alternativeName>
        <fullName evidence="3">L-2-haloacid dehalogenase</fullName>
    </alternativeName>
</protein>
<dbReference type="SFLD" id="SFLDS00003">
    <property type="entry name" value="Haloacid_Dehalogenase"/>
    <property type="match status" value="1"/>
</dbReference>
<dbReference type="SUPFAM" id="SSF56784">
    <property type="entry name" value="HAD-like"/>
    <property type="match status" value="1"/>
</dbReference>
<dbReference type="GO" id="GO:0018784">
    <property type="term" value="F:(S)-2-haloacid dehalogenase activity"/>
    <property type="evidence" value="ECO:0007669"/>
    <property type="project" value="UniProtKB-UniRule"/>
</dbReference>
<reference evidence="4" key="1">
    <citation type="journal article" date="2014" name="Int. J. Syst. Evol. Microbiol.">
        <title>Complete genome sequence of Corynebacterium casei LMG S-19264T (=DSM 44701T), isolated from a smear-ripened cheese.</title>
        <authorList>
            <consortium name="US DOE Joint Genome Institute (JGI-PGF)"/>
            <person name="Walter F."/>
            <person name="Albersmeier A."/>
            <person name="Kalinowski J."/>
            <person name="Ruckert C."/>
        </authorList>
    </citation>
    <scope>NUCLEOTIDE SEQUENCE</scope>
    <source>
        <strain evidence="4">KCTC 22169</strain>
    </source>
</reference>
<dbReference type="InterPro" id="IPR036412">
    <property type="entry name" value="HAD-like_sf"/>
</dbReference>
<organism evidence="4 5">
    <name type="scientific">Saccharospirillum salsuginis</name>
    <dbReference type="NCBI Taxonomy" id="418750"/>
    <lineage>
        <taxon>Bacteria</taxon>
        <taxon>Pseudomonadati</taxon>
        <taxon>Pseudomonadota</taxon>
        <taxon>Gammaproteobacteria</taxon>
        <taxon>Oceanospirillales</taxon>
        <taxon>Saccharospirillaceae</taxon>
        <taxon>Saccharospirillum</taxon>
    </lineage>
</organism>
<dbReference type="NCBIfam" id="TIGR01493">
    <property type="entry name" value="HAD-SF-IA-v2"/>
    <property type="match status" value="1"/>
</dbReference>
<dbReference type="EMBL" id="BMXR01000005">
    <property type="protein sequence ID" value="GGX55384.1"/>
    <property type="molecule type" value="Genomic_DNA"/>
</dbReference>
<dbReference type="Gene3D" id="1.10.150.240">
    <property type="entry name" value="Putative phosphatase, domain 2"/>
    <property type="match status" value="1"/>
</dbReference>
<dbReference type="InterPro" id="IPR023198">
    <property type="entry name" value="PGP-like_dom2"/>
</dbReference>
<comment type="function">
    <text evidence="3">Catalyzes the hydrolytic dehalogenation of small (S)-2-haloalkanoic acids to yield the corresponding (R)-2-hydroxyalkanoic acids.</text>
</comment>
<dbReference type="EC" id="3.8.1.2" evidence="3"/>
<comment type="similarity">
    <text evidence="1 3">Belongs to the HAD-like hydrolase superfamily. S-2-haloalkanoic acid dehalogenase family.</text>
</comment>
<keyword evidence="5" id="KW-1185">Reference proteome</keyword>
<dbReference type="InterPro" id="IPR023214">
    <property type="entry name" value="HAD_sf"/>
</dbReference>
<comment type="caution">
    <text evidence="4">The sequence shown here is derived from an EMBL/GenBank/DDBJ whole genome shotgun (WGS) entry which is preliminary data.</text>
</comment>
<dbReference type="Pfam" id="PF00702">
    <property type="entry name" value="Hydrolase"/>
    <property type="match status" value="1"/>
</dbReference>
<proteinExistence type="inferred from homology"/>
<comment type="catalytic activity">
    <reaction evidence="3">
        <text>an (S)-2-haloacid + H2O = a (2R)-2-hydroxycarboxylate + a halide anion + H(+)</text>
        <dbReference type="Rhea" id="RHEA:11192"/>
        <dbReference type="ChEBI" id="CHEBI:15377"/>
        <dbReference type="ChEBI" id="CHEBI:15378"/>
        <dbReference type="ChEBI" id="CHEBI:16042"/>
        <dbReference type="ChEBI" id="CHEBI:58314"/>
        <dbReference type="ChEBI" id="CHEBI:137405"/>
        <dbReference type="EC" id="3.8.1.2"/>
    </reaction>
</comment>
<evidence type="ECO:0000256" key="2">
    <source>
        <dbReference type="ARBA" id="ARBA00022801"/>
    </source>
</evidence>
<evidence type="ECO:0000313" key="4">
    <source>
        <dbReference type="EMBL" id="GGX55384.1"/>
    </source>
</evidence>
<dbReference type="AlphaFoldDB" id="A0A918NB41"/>
<dbReference type="InterPro" id="IPR006328">
    <property type="entry name" value="2-HAD"/>
</dbReference>
<dbReference type="Proteomes" id="UP000626148">
    <property type="component" value="Unassembled WGS sequence"/>
</dbReference>
<evidence type="ECO:0000256" key="1">
    <source>
        <dbReference type="ARBA" id="ARBA00008106"/>
    </source>
</evidence>
<dbReference type="NCBIfam" id="TIGR01428">
    <property type="entry name" value="HAD_type_II"/>
    <property type="match status" value="1"/>
</dbReference>
<accession>A0A918NB41</accession>
<dbReference type="RefSeq" id="WP_189608822.1">
    <property type="nucleotide sequence ID" value="NZ_BMXR01000005.1"/>
</dbReference>
<keyword evidence="2 3" id="KW-0378">Hydrolase</keyword>
<dbReference type="InterPro" id="IPR006439">
    <property type="entry name" value="HAD-SF_hydro_IA"/>
</dbReference>
<name>A0A918NB41_9GAMM</name>
<evidence type="ECO:0000256" key="3">
    <source>
        <dbReference type="RuleBase" id="RU368077"/>
    </source>
</evidence>
<gene>
    <name evidence="4" type="ORF">GCM10007392_23820</name>
</gene>
<dbReference type="InterPro" id="IPR051540">
    <property type="entry name" value="S-2-haloacid_dehalogenase"/>
</dbReference>
<evidence type="ECO:0000313" key="5">
    <source>
        <dbReference type="Proteomes" id="UP000626148"/>
    </source>
</evidence>
<dbReference type="SFLD" id="SFLDG01129">
    <property type="entry name" value="C1.5:_HAD__Beta-PGM__Phosphata"/>
    <property type="match status" value="1"/>
</dbReference>
<dbReference type="PANTHER" id="PTHR43316">
    <property type="entry name" value="HYDROLASE, HALOACID DELAHOGENASE-RELATED"/>
    <property type="match status" value="1"/>
</dbReference>
<dbReference type="CDD" id="cd02588">
    <property type="entry name" value="HAD_L2-DEX"/>
    <property type="match status" value="1"/>
</dbReference>
<reference evidence="4" key="2">
    <citation type="submission" date="2020-09" db="EMBL/GenBank/DDBJ databases">
        <authorList>
            <person name="Sun Q."/>
            <person name="Kim S."/>
        </authorList>
    </citation>
    <scope>NUCLEOTIDE SEQUENCE</scope>
    <source>
        <strain evidence="4">KCTC 22169</strain>
    </source>
</reference>